<dbReference type="Proteomes" id="UP000016743">
    <property type="component" value="Chromosome"/>
</dbReference>
<dbReference type="SUPFAM" id="SSF56219">
    <property type="entry name" value="DNase I-like"/>
    <property type="match status" value="1"/>
</dbReference>
<dbReference type="PATRIC" id="fig|1389489.3.peg.1696"/>
<dbReference type="Pfam" id="PF03372">
    <property type="entry name" value="Exo_endo_phos"/>
    <property type="match status" value="1"/>
</dbReference>
<sequence length="139" mass="14953">MDTSGVPPWAGFIARPEDRHLPTIVVAHLQRATFFDGADWRRDLQWAEEACSTASTIAVGDFNATVENLPRQRLNACADAATSVGADGAGTWPTLLPAFLGARIDHVFLGSGWDTKSFQVLTGDSASDHRPIFATIGEK</sequence>
<dbReference type="Gene3D" id="3.60.10.10">
    <property type="entry name" value="Endonuclease/exonuclease/phosphatase"/>
    <property type="match status" value="1"/>
</dbReference>
<dbReference type="OrthoDB" id="2340043at2"/>
<organism evidence="2 3">
    <name type="scientific">Leifsonia xyli subsp. cynodontis DSM 46306</name>
    <dbReference type="NCBI Taxonomy" id="1389489"/>
    <lineage>
        <taxon>Bacteria</taxon>
        <taxon>Bacillati</taxon>
        <taxon>Actinomycetota</taxon>
        <taxon>Actinomycetes</taxon>
        <taxon>Micrococcales</taxon>
        <taxon>Microbacteriaceae</taxon>
        <taxon>Leifsonia</taxon>
    </lineage>
</organism>
<dbReference type="eggNOG" id="COG3568">
    <property type="taxonomic scope" value="Bacteria"/>
</dbReference>
<dbReference type="GO" id="GO:0003824">
    <property type="term" value="F:catalytic activity"/>
    <property type="evidence" value="ECO:0007669"/>
    <property type="project" value="InterPro"/>
</dbReference>
<proteinExistence type="predicted"/>
<feature type="domain" description="Endonuclease/exonuclease/phosphatase" evidence="1">
    <location>
        <begin position="28"/>
        <end position="129"/>
    </location>
</feature>
<name>U3PAF7_LEIXC</name>
<dbReference type="STRING" id="1389489.O159_17640"/>
<dbReference type="InterPro" id="IPR005135">
    <property type="entry name" value="Endo/exonuclease/phosphatase"/>
</dbReference>
<evidence type="ECO:0000313" key="3">
    <source>
        <dbReference type="Proteomes" id="UP000016743"/>
    </source>
</evidence>
<reference evidence="2 3" key="1">
    <citation type="journal article" date="2013" name="Genome Announc.">
        <title>Complete Genome Sequence of Leifsonia xyli subsp. cynodontis Strain DSM46306, a Gram-Positive Bacterial Pathogen of Grasses.</title>
        <authorList>
            <person name="Monteiro-Vitorello C.B."/>
            <person name="Zerillo M.M."/>
            <person name="Van Sluys M.A."/>
            <person name="Camargo L.E."/>
            <person name="Kitajima J.P."/>
        </authorList>
    </citation>
    <scope>NUCLEOTIDE SEQUENCE [LARGE SCALE GENOMIC DNA]</scope>
    <source>
        <strain evidence="2 3">DSM 46306</strain>
    </source>
</reference>
<keyword evidence="3" id="KW-1185">Reference proteome</keyword>
<dbReference type="AlphaFoldDB" id="U3PAF7"/>
<dbReference type="EMBL" id="CP006734">
    <property type="protein sequence ID" value="AGW41802.1"/>
    <property type="molecule type" value="Genomic_DNA"/>
</dbReference>
<dbReference type="HOGENOM" id="CLU_1842639_0_0_11"/>
<protein>
    <recommendedName>
        <fullName evidence="1">Endonuclease/exonuclease/phosphatase domain-containing protein</fullName>
    </recommendedName>
</protein>
<evidence type="ECO:0000259" key="1">
    <source>
        <dbReference type="Pfam" id="PF03372"/>
    </source>
</evidence>
<dbReference type="RefSeq" id="WP_021755287.1">
    <property type="nucleotide sequence ID" value="NC_022438.1"/>
</dbReference>
<accession>U3PAF7</accession>
<evidence type="ECO:0000313" key="2">
    <source>
        <dbReference type="EMBL" id="AGW41802.1"/>
    </source>
</evidence>
<dbReference type="KEGG" id="lxy:O159_17640"/>
<gene>
    <name evidence="2" type="ORF">O159_17640</name>
</gene>
<dbReference type="InterPro" id="IPR036691">
    <property type="entry name" value="Endo/exonu/phosph_ase_sf"/>
</dbReference>